<evidence type="ECO:0000256" key="2">
    <source>
        <dbReference type="SAM" id="Phobius"/>
    </source>
</evidence>
<dbReference type="Pfam" id="PF02517">
    <property type="entry name" value="Rce1-like"/>
    <property type="match status" value="1"/>
</dbReference>
<dbReference type="Proteomes" id="UP000279194">
    <property type="component" value="Unassembled WGS sequence"/>
</dbReference>
<protein>
    <submittedName>
        <fullName evidence="4">CPBP family intramembrane metalloprotease</fullName>
    </submittedName>
</protein>
<feature type="transmembrane region" description="Helical" evidence="2">
    <location>
        <begin position="35"/>
        <end position="56"/>
    </location>
</feature>
<organism evidence="4 5">
    <name type="scientific">Streptococcus hillyeri</name>
    <dbReference type="NCBI Taxonomy" id="2282420"/>
    <lineage>
        <taxon>Bacteria</taxon>
        <taxon>Bacillati</taxon>
        <taxon>Bacillota</taxon>
        <taxon>Bacilli</taxon>
        <taxon>Lactobacillales</taxon>
        <taxon>Streptococcaceae</taxon>
        <taxon>Streptococcus</taxon>
    </lineage>
</organism>
<dbReference type="GO" id="GO:0080120">
    <property type="term" value="P:CAAX-box protein maturation"/>
    <property type="evidence" value="ECO:0007669"/>
    <property type="project" value="UniProtKB-ARBA"/>
</dbReference>
<feature type="transmembrane region" description="Helical" evidence="2">
    <location>
        <begin position="116"/>
        <end position="133"/>
    </location>
</feature>
<dbReference type="InterPro" id="IPR003675">
    <property type="entry name" value="Rce1/LyrA-like_dom"/>
</dbReference>
<dbReference type="GO" id="GO:0004175">
    <property type="term" value="F:endopeptidase activity"/>
    <property type="evidence" value="ECO:0007669"/>
    <property type="project" value="UniProtKB-ARBA"/>
</dbReference>
<dbReference type="OrthoDB" id="2236068at2"/>
<dbReference type="EMBL" id="RCVM01000003">
    <property type="protein sequence ID" value="RLY04477.1"/>
    <property type="molecule type" value="Genomic_DNA"/>
</dbReference>
<evidence type="ECO:0000259" key="3">
    <source>
        <dbReference type="Pfam" id="PF02517"/>
    </source>
</evidence>
<proteinExistence type="inferred from homology"/>
<feature type="transmembrane region" description="Helical" evidence="2">
    <location>
        <begin position="7"/>
        <end position="23"/>
    </location>
</feature>
<sequence>MDTLKRSRSVVLIVLYVMAVYLYRQISNHFELPPLLNTVLFYGRHLLIFGVGMLWLYRDDYVKEAKQFSQKVFQNILWVILIFVGLYVANILLSSLPLEESSNEAVLANRYIASEGFETFLFILVVSIIGPINEELIFRKILIGEGESKKGVQFARLLVSSLLFGLVHIYSFGELLSLVVYSGLGLLLGVVYLWKKNIYFSTVAHILNNSLAYIFILLETLGILGQLQ</sequence>
<dbReference type="InterPro" id="IPR052710">
    <property type="entry name" value="CAAX_protease"/>
</dbReference>
<dbReference type="GO" id="GO:0006508">
    <property type="term" value="P:proteolysis"/>
    <property type="evidence" value="ECO:0007669"/>
    <property type="project" value="UniProtKB-KW"/>
</dbReference>
<accession>A0A3L9DX48</accession>
<dbReference type="PANTHER" id="PTHR36435">
    <property type="entry name" value="SLR1288 PROTEIN"/>
    <property type="match status" value="1"/>
</dbReference>
<evidence type="ECO:0000256" key="1">
    <source>
        <dbReference type="ARBA" id="ARBA00009067"/>
    </source>
</evidence>
<feature type="transmembrane region" description="Helical" evidence="2">
    <location>
        <begin position="206"/>
        <end position="227"/>
    </location>
</feature>
<reference evidence="4 5" key="1">
    <citation type="submission" date="2018-10" db="EMBL/GenBank/DDBJ databases">
        <title>Streptococcus hillyeri sp. nov., isolated from equine tracheal sample.</title>
        <authorList>
            <person name="Macfadyen A.C."/>
            <person name="Waller A."/>
            <person name="Paterson G.K."/>
        </authorList>
    </citation>
    <scope>NUCLEOTIDE SEQUENCE [LARGE SCALE GENOMIC DNA]</scope>
    <source>
        <strain evidence="4 5">28462</strain>
    </source>
</reference>
<keyword evidence="2" id="KW-1133">Transmembrane helix</keyword>
<evidence type="ECO:0000313" key="5">
    <source>
        <dbReference type="Proteomes" id="UP000279194"/>
    </source>
</evidence>
<keyword evidence="2" id="KW-0472">Membrane</keyword>
<dbReference type="PANTHER" id="PTHR36435:SF1">
    <property type="entry name" value="CAAX AMINO TERMINAL PROTEASE FAMILY PROTEIN"/>
    <property type="match status" value="1"/>
</dbReference>
<feature type="transmembrane region" description="Helical" evidence="2">
    <location>
        <begin position="178"/>
        <end position="194"/>
    </location>
</feature>
<keyword evidence="2" id="KW-0812">Transmembrane</keyword>
<keyword evidence="5" id="KW-1185">Reference proteome</keyword>
<feature type="transmembrane region" description="Helical" evidence="2">
    <location>
        <begin position="154"/>
        <end position="172"/>
    </location>
</feature>
<comment type="caution">
    <text evidence="4">The sequence shown here is derived from an EMBL/GenBank/DDBJ whole genome shotgun (WGS) entry which is preliminary data.</text>
</comment>
<comment type="similarity">
    <text evidence="1">Belongs to the UPF0177 family.</text>
</comment>
<gene>
    <name evidence="4" type="ORF">EAF07_03300</name>
</gene>
<dbReference type="AlphaFoldDB" id="A0A3L9DX48"/>
<name>A0A3L9DX48_9STRE</name>
<dbReference type="RefSeq" id="WP_121834860.1">
    <property type="nucleotide sequence ID" value="NZ_CP163513.1"/>
</dbReference>
<keyword evidence="4" id="KW-0482">Metalloprotease</keyword>
<dbReference type="GO" id="GO:0008237">
    <property type="term" value="F:metallopeptidase activity"/>
    <property type="evidence" value="ECO:0007669"/>
    <property type="project" value="UniProtKB-KW"/>
</dbReference>
<feature type="domain" description="CAAX prenyl protease 2/Lysostaphin resistance protein A-like" evidence="3">
    <location>
        <begin position="119"/>
        <end position="210"/>
    </location>
</feature>
<feature type="transmembrane region" description="Helical" evidence="2">
    <location>
        <begin position="76"/>
        <end position="96"/>
    </location>
</feature>
<keyword evidence="4" id="KW-0645">Protease</keyword>
<keyword evidence="4" id="KW-0378">Hydrolase</keyword>
<evidence type="ECO:0000313" key="4">
    <source>
        <dbReference type="EMBL" id="RLY04477.1"/>
    </source>
</evidence>